<dbReference type="PANTHER" id="PTHR46532:SF11">
    <property type="entry name" value="DYNEIN AXONEMAL HEAVY CHAIN 12"/>
    <property type="match status" value="1"/>
</dbReference>
<dbReference type="GO" id="GO:0060294">
    <property type="term" value="P:cilium movement involved in cell motility"/>
    <property type="evidence" value="ECO:0007669"/>
    <property type="project" value="UniProtKB-ARBA"/>
</dbReference>
<comment type="subunit">
    <text evidence="15">The I1 inner arm complex (also known as the f dynein complex) is a two-headed isoform composed of two heavy chains (1-alpha and 1-beta), three intermediate chains and three light chains. I1 occupies a specific position proximal to the first radial spoke and repeats every 96 nm along the length of the axoneme.</text>
</comment>
<dbReference type="GO" id="GO:0005874">
    <property type="term" value="C:microtubule"/>
    <property type="evidence" value="ECO:0007669"/>
    <property type="project" value="UniProtKB-KW"/>
</dbReference>
<evidence type="ECO:0000256" key="11">
    <source>
        <dbReference type="ARBA" id="ARBA00023175"/>
    </source>
</evidence>
<comment type="function">
    <text evidence="14">Force generating protein of eukaryotic cilia and flagella. Produces force towards the minus ends of microtubules. Dynein has ATPase activity; the force-producing power stroke is thought to occur on release of ADP. Required for assembly of the I1 inner arm complex and its targeting to the appropriate axoneme location. Also required for phototaxis.</text>
</comment>
<dbReference type="InterPro" id="IPR041466">
    <property type="entry name" value="Dynein_AAA5_ext"/>
</dbReference>
<dbReference type="FunFam" id="1.10.8.710:FF:000007">
    <property type="entry name" value="Putative dynein heavy chain"/>
    <property type="match status" value="1"/>
</dbReference>
<evidence type="ECO:0000256" key="4">
    <source>
        <dbReference type="ARBA" id="ARBA00022701"/>
    </source>
</evidence>
<sequence length="4570" mass="526641">MDLLSKKDLTKDEYILAHVLFIFGMKKLGGEKISKIIQNEENKTAFKEFYNIGPFLFAISSGDSVSFQNDVPPLDKLKKKVVLVIKARQDKTVDITDSNVAKEVIMMEVNRSILENLYLICQEVYMPVLGNPLNQIGWSDLVSKDLMDKFHNFLAHTYVTIGQIKGRTLLPLPPNDVTSSEKTSSKDKAHILEGAIITWTKQIKNVLKQDPESALKGDKHPDPNTEIEFWKNKSDNLNSICDQMNSERIKKVLKFLEQNKSTYTGPFSKLQKEVQTAKSEANENYKYLLTLRPLFDQLTDSGKDFTEIPDLFPQIMHVILLIWKYSPNYNTPSRLVVLIREICNAIINQCRNFIDGEKIFGYIKNEEPKEAHDKLTLALDVCSKFKDAYFEYKAKAQNTWKITTNALFVRLDSFSERCQDIMHLTSTIIQFNKLQKIEIGNTKGKQLTSSVIQIFDEFNKAVDEFTMVSYDIMDIEKRQFDDDFYKFRGRIKELERRLGSILTQGFDDCDTIIGKFKLLDSFEGLLNRPIIQDELEKKHITLLELYKQDLKTVQSIFLEGKALVDKIDEKAPIPNNLPPIAGALNWTNGLFERIKEPMERLSTLSQSIQDREEYKDVQKLYASICKNLREFEDQKIKQWEQGVEESTDDKLNQFLLHRDESDNSEEGYLKVNFDPVLVRLLREVKYLSLLDIDVPERASKLYIKVNVYRSQTGNLELIVNMYNEILATLLPVEKPLLADRIDRINKALQPGIDQLRWNSPNIDPFINQCMMIVKEVDELVKKMKENVKKMQEMMNKWEKSLFERRNKPMPPDDLEQTHQSTVMPRLEDIRNNGKEIHRLMKDTADNIKPDKKSPTWLAYIDYVNGLVIEGITKGINGSMNYLSDQINIHYNKHHQLPPMFDIKVELRDREVKFDPPIESTYRQNGIRDIIMKIVNDFISLAIQMPRLDTNNGDYLVEIKDQFDLFCSMQVINNHLYEIEEATQNFILQYKEQEFLWKETLAASFTAFLELGDDPREKSKGSKKTNADGEEEEDETFKWMADKILQGVQTKKPNLDLFDEKITYLTKVKHQISEMKQTVDIGWLKVNSVPLIKDLNRIVQDWIEQYTSFLLQNTLIEITNIQKFIDEVTSGIKVLPEGSETKREKELLMQVMTHLRDVKMIKDRTLDEIEPMKQTIMLLKKHQVKMEDDYLVKLENSKTALVEVSEKALGPVKEAILPLQNQEAGNIKKKLSDFAKRVMEFRVKFQNNCPYHVEDSSIQIIDNAYAVISQFFDETGEMEEDARSLNNLETLFDLQKSSYKQLKDCKNELLSLKYMWDLISLIDLQFEAWKSTLWDKIDTDQLMQLIKEMQTKQTNPQNPQNKEIKNWKAFTALNDRVKNMNTILPLISQLHSKFMQDRHWKKLMKITGKSINFNSPNFCLEDLIKLQLYNYSEEVTELVDGAQKEAKIETNLAKIERIWEEQKFEFKDYKDTQILGALDEIVEFVETHSMELMGMMSSKDVEEFKEKVLHWQKTLKTVDSVIQIWVKVQKNWQRLEPIFLASEDIRAQLPDDTKRFEKIDIEWKDMMREASEEPGVIQAATYEGREELLNTFFSEIELCEKALNEYLEQKKKIFPRFYFVSNQALLDILSNGNNPEKVDEYLGDCFDGMKGLDFIKGPGEVVPAKRAKGMWSKEKEYVAFADPFVCNGAVENYLCDLEKKMQVTLRDILEIAKGTADLWELEKKRHEWLEDYCAQISLLGTQILWTEGVSRAFDELEGGSEGAMKDYLTTILLGIKYLIDRVRQDLSSELRIKIITIITIDVHGRDVVDNFCLKRIQDSQAFAWQSQLKFYWEMKPQSKPDDKKTCISRICDWMTLYNYEYVGNCGRLVITPLTDRCYITLTQALNLTMGGAPAGPAGTGKTETTKDLGRALGLQVVVFNCSDQMNYQSMAQIFMGLAQTGSWGCFDEFNRISIEVLSVVSTQVKYVLDALKEMKHNPAKNMFMFQDEEIQLKITVGFFITMNPGYAGRTELPENLKALFRSCAMVVPDIVLICENMLMSEGFTSAKDLSKKFMTLYDLAKSLLSKQIHYDWGLRAVKSVLRQAGKLKREDPDISEDPILMRALRDFNWPKIVVDDRQIFLGLIKDLFPGIEAESKVNQELNKSVSKVAKAAGLQSEEGFVLKCVQLAEILEVRHCCFIIGNSGCGKSAVWKTLAAAIASQGNETIYDITDPKAVTSDELFGCMNPKTKEWKDGVLSVIMRDMNKNNGPYRPTQFYKWIILDGDVDPEWIESLNTVMDDNKVLTLVSQERIPLTPEMRLLLEVSNLRNATPATVSRGGVLFINDTDVGWKPYFESWMQKFKKKNDEYAMNVFTLALAQYLGDTFLEDQKGREKIAPTCDMAQIQTLTCIIDALYNDLYSRKDYHDQIKQLKEAGKEEEIKQIYEAYFVFAVMWSFGAPLTEDKISFNGYIKAQSKIKFPEQGLCFDYYYDPISLGWVHWSTKVKKYEPGDGLFLNIVVPTAETTRQRFILDMHVKAKKGVLYVGSAGTGKTTIIKDYFSTLDKEYVLNASINFNSYTDSKALQVVIESNVDKRAGKTFGPPPNKTLIYFMDDLNMPYVDKYGTQSPICLIRQIIDYGIIYDRDHLEEKKYLVDCMFTACMNPKSGSFFVDIRLSRHFSLFSCLTAEKEILTTIYHQILDSHLCTFDAQCANLTPKIINATMTVFLAIATSPQFMPTAKKFHYQFNLRDFSKIVQNTMLAQAAHYRGNSLGLIRLWAHECMRVFYDRLIFDEDREVFMGFFKNSLREFEFKEDQILELPNIYTSFVSASEGHEKAYLPIRDMQHLKNVLENKLAEYNEQVSSMNLVLFDQAMEHISRIARIIDLPVGNALLVGVGGSGKQSLSKLSAFILGYDVVRIVVTTSYNMADLKTDIQNMYQKAGVTGSQILFILTDSQITDDKFLVYINDILSSGWIPELFLKDELDGILGKVRAEAKNAGYLDTPDQLFDFFMDKARKNFHMALCFSPVGDTFRFRARKFPGIINCTSMDWFHEWPRDALIDVATRFLNDVELPFDELRDQIANHMAEVHLSIGEANLDFLQMERRFNYTTPTSYLELISFYKILLDKKRDKISDQINRLEIGLQTMKSTTEQVEGLQKLLEIKMVDVEKEKEKTNELIEIVGRESLDAEREQDIARAQEDETSKLAQNAENEKGKANKELEEAVPAMKAAEEAVACLDKKSIQELKSLANPPAQVFDVSKAVLLLKGEKKNFAWANAQKMMNNPQKFIEDIQAFDGSNIDQWILDQLAPIIKQEHFTFEIMKGKSLAAAYLCKWICNVVIYNTIYKKVKPLMDTAEAAEAIANEKRAELAIVLERVRIINEKVDALKQKLFEAEEAKRRVEEEAQSLQDQLNLANRLTGGLADENKRWGENVTTYKHERITMIGNALVSAAFVSYIGPFSFPFRQRLWKDTWIPDIISKKIPFTEGVDPLKVLANDADQAKWKTEGLPADRVSLENASVIVSCKRYPLMIDPQLQGQKWIRGREGNELQVIQLSQRGWLKKVEMAVTNGSVLMIESLGQEIDAILDPLLSRQFVKKGKMFTVKLGSEDVELSPTFKLYLQTKLYNPHYKPETAAQCTIINFIVTEGGLEDQLLAMVVRVEKPDLEQTKEELVNKQNAFQIDLAKLEDELLKNLSDADPATILQNKDLIESLENTKKTSTQIQKQQAEAKETEIKINFLREVYRRVAAEGAMLYFLLIQLCIVDHMYQYSLESFVTFFFKAIEKTEQFDEEEPRVLALREMIRMTIYQWVSRGLFEKHKQIFLGQLTFRLMQKSILEVDYTLQQMSFLLRCPIKTDSVNPLKEWLPDLAWYSVQRLIEIEGFESFAQNLEKEAPTRFRDWYNELQPESEKLPLDWKKLETMPFQKLLVIRCLRPDRITTALDNFIRRTIPNGNKYVDCDSTSSFFQVLVSAYLDSTPTTPIFFILSPGANPVKDVEQLCRKNGVDPNKYLHTVALGQGQDIVAMNKLEIGHKEGHWVMLQNIHLMPRFLIELEKKLDVYAVEGSHPNFRLYLSSDPSNEIPIGLLERSIKLTNEPPQGLKQNMKRAFTFFTKEDIEDKDPKIKTILFALCYFHSVMIERRKFGPKGWNMHYPFNMGDLRDSAIVLQNYMEQNAASGKIPWDDLRYIFGEIMYGGHIVDDWDRRFCSAYLENLMQDTLLDEAELFPFIEGKGITFKCPPPLGYEKYIEYLETEVPGETPLAFGMHPNAEIDFRTNQCVVLFRTLVELQPKDSGSSGEGGGGGKQEKIQEFMHRVNDEVQLDQNKLNIEDIASKMTDERGPYQNVFLQECEVMNVLINEILRSLQEIELSFKGELTMTEKMEQLMDAIFLDKVPATWAKLAFPSTRGLGSWLDNLKHRLDQLNLWKEDPSKVPTVIFLNRLFNPQSFLTAIKQVYARDKQQELNRLYIQTDITKKLYWEQDLPPVKEGAYIFGFHVEGARWESSVGQLEESLPKKQFSVVPVVNCRAQLIPTDGKEEKGVYQCPVYKTETRGATYVFTAQLKTKAPPQKWILAGVAIILDVEGVADAYAPGKEIGLA</sequence>
<evidence type="ECO:0000313" key="31">
    <source>
        <dbReference type="Proteomes" id="UP000039865"/>
    </source>
</evidence>
<dbReference type="OrthoDB" id="424310at2759"/>
<evidence type="ECO:0000256" key="17">
    <source>
        <dbReference type="SAM" id="Coils"/>
    </source>
</evidence>
<feature type="domain" description="Dynein heavy chain ATP-binding dynein motor region" evidence="25">
    <location>
        <begin position="3477"/>
        <end position="3697"/>
    </location>
</feature>
<keyword evidence="12" id="KW-0206">Cytoskeleton</keyword>
<dbReference type="InterPro" id="IPR035699">
    <property type="entry name" value="AAA_6"/>
</dbReference>
<evidence type="ECO:0000259" key="28">
    <source>
        <dbReference type="Pfam" id="PF18198"/>
    </source>
</evidence>
<dbReference type="Gene3D" id="3.40.50.300">
    <property type="entry name" value="P-loop containing nucleotide triphosphate hydrolases"/>
    <property type="match status" value="5"/>
</dbReference>
<keyword evidence="8" id="KW-0243">Dynein</keyword>
<dbReference type="InterPro" id="IPR035706">
    <property type="entry name" value="AAA_9"/>
</dbReference>
<dbReference type="Gene3D" id="3.10.490.20">
    <property type="match status" value="1"/>
</dbReference>
<feature type="domain" description="Dynein heavy chain AAA 5 extension" evidence="26">
    <location>
        <begin position="2368"/>
        <end position="2479"/>
    </location>
</feature>
<proteinExistence type="inferred from homology"/>
<dbReference type="Pfam" id="PF12777">
    <property type="entry name" value="MT"/>
    <property type="match status" value="1"/>
</dbReference>
<feature type="domain" description="Dynein heavy chain 3 AAA+ lid" evidence="27">
    <location>
        <begin position="2697"/>
        <end position="2785"/>
    </location>
</feature>
<evidence type="ECO:0000256" key="1">
    <source>
        <dbReference type="ARBA" id="ARBA00004430"/>
    </source>
</evidence>
<feature type="domain" description="Dynein heavy chain AAA lid" evidence="28">
    <location>
        <begin position="4098"/>
        <end position="4242"/>
    </location>
</feature>
<keyword evidence="13" id="KW-0966">Cell projection</keyword>
<gene>
    <name evidence="30" type="primary">Contig5582.g5981</name>
    <name evidence="30" type="ORF">STYLEM_1431</name>
</gene>
<evidence type="ECO:0000259" key="26">
    <source>
        <dbReference type="Pfam" id="PF17852"/>
    </source>
</evidence>
<dbReference type="InterPro" id="IPR024743">
    <property type="entry name" value="Dynein_HC_stalk"/>
</dbReference>
<dbReference type="FunCoup" id="A0A077ZVL1">
    <property type="interactions" value="2"/>
</dbReference>
<dbReference type="InterPro" id="IPR024317">
    <property type="entry name" value="Dynein_heavy_chain_D4_dom"/>
</dbReference>
<dbReference type="InterPro" id="IPR026983">
    <property type="entry name" value="DHC"/>
</dbReference>
<dbReference type="Gene3D" id="6.10.140.1060">
    <property type="match status" value="1"/>
</dbReference>
<accession>A0A077ZVL1</accession>
<evidence type="ECO:0000259" key="23">
    <source>
        <dbReference type="Pfam" id="PF12777"/>
    </source>
</evidence>
<dbReference type="InterPro" id="IPR004273">
    <property type="entry name" value="Dynein_heavy_D6_P-loop"/>
</dbReference>
<keyword evidence="10" id="KW-0969">Cilium</keyword>
<dbReference type="Pfam" id="PF18198">
    <property type="entry name" value="AAA_lid_11"/>
    <property type="match status" value="1"/>
</dbReference>
<dbReference type="Gene3D" id="1.20.920.20">
    <property type="match status" value="1"/>
</dbReference>
<dbReference type="FunFam" id="1.20.920.20:FF:000001">
    <property type="entry name" value="dynein heavy chain 2, axonemal"/>
    <property type="match status" value="1"/>
</dbReference>
<comment type="subcellular location">
    <subcellularLocation>
        <location evidence="1">Cytoplasm</location>
        <location evidence="1">Cytoskeleton</location>
        <location evidence="1">Cilium axoneme</location>
    </subcellularLocation>
</comment>
<evidence type="ECO:0000259" key="19">
    <source>
        <dbReference type="Pfam" id="PF03028"/>
    </source>
</evidence>
<evidence type="ECO:0000259" key="20">
    <source>
        <dbReference type="Pfam" id="PF08385"/>
    </source>
</evidence>
<evidence type="ECO:0000256" key="5">
    <source>
        <dbReference type="ARBA" id="ARBA00022737"/>
    </source>
</evidence>
<feature type="domain" description="Dynein heavy chain hydrolytic ATP-binding dynein motor region" evidence="22">
    <location>
        <begin position="1856"/>
        <end position="2187"/>
    </location>
</feature>
<dbReference type="FunFam" id="3.40.50.300:FF:002141">
    <property type="entry name" value="Dynein heavy chain"/>
    <property type="match status" value="1"/>
</dbReference>
<dbReference type="InterPro" id="IPR042222">
    <property type="entry name" value="Dynein_2_N"/>
</dbReference>
<feature type="domain" description="Dynein heavy chain region D6 P-loop" evidence="19">
    <location>
        <begin position="3952"/>
        <end position="4067"/>
    </location>
</feature>
<comment type="similarity">
    <text evidence="2">Belongs to the dynein heavy chain family.</text>
</comment>
<organism evidence="30 31">
    <name type="scientific">Stylonychia lemnae</name>
    <name type="common">Ciliate</name>
    <dbReference type="NCBI Taxonomy" id="5949"/>
    <lineage>
        <taxon>Eukaryota</taxon>
        <taxon>Sar</taxon>
        <taxon>Alveolata</taxon>
        <taxon>Ciliophora</taxon>
        <taxon>Intramacronucleata</taxon>
        <taxon>Spirotrichea</taxon>
        <taxon>Stichotrichia</taxon>
        <taxon>Sporadotrichida</taxon>
        <taxon>Oxytrichidae</taxon>
        <taxon>Stylonychinae</taxon>
        <taxon>Stylonychia</taxon>
    </lineage>
</organism>
<dbReference type="InterPro" id="IPR013594">
    <property type="entry name" value="Dynein_heavy_tail"/>
</dbReference>
<dbReference type="Pfam" id="PF03028">
    <property type="entry name" value="Dynein_heavy"/>
    <property type="match status" value="1"/>
</dbReference>
<dbReference type="Pfam" id="PF12775">
    <property type="entry name" value="AAA_7"/>
    <property type="match status" value="1"/>
</dbReference>
<dbReference type="Pfam" id="PF08393">
    <property type="entry name" value="DHC_N2"/>
    <property type="match status" value="1"/>
</dbReference>
<dbReference type="EMBL" id="CCKQ01001366">
    <property type="protein sequence ID" value="CDW72471.1"/>
    <property type="molecule type" value="Genomic_DNA"/>
</dbReference>
<feature type="coiled-coil region" evidence="17">
    <location>
        <begin position="773"/>
        <end position="800"/>
    </location>
</feature>
<feature type="domain" description="Dynein heavy chain tail" evidence="20">
    <location>
        <begin position="190"/>
        <end position="765"/>
    </location>
</feature>
<dbReference type="GO" id="GO:0008569">
    <property type="term" value="F:minus-end-directed microtubule motor activity"/>
    <property type="evidence" value="ECO:0007669"/>
    <property type="project" value="InterPro"/>
</dbReference>
<evidence type="ECO:0000256" key="10">
    <source>
        <dbReference type="ARBA" id="ARBA00023069"/>
    </source>
</evidence>
<dbReference type="SUPFAM" id="SSF52540">
    <property type="entry name" value="P-loop containing nucleoside triphosphate hydrolases"/>
    <property type="match status" value="4"/>
</dbReference>
<dbReference type="Pfam" id="PF17852">
    <property type="entry name" value="Dynein_AAA_lid"/>
    <property type="match status" value="1"/>
</dbReference>
<evidence type="ECO:0000256" key="6">
    <source>
        <dbReference type="ARBA" id="ARBA00022741"/>
    </source>
</evidence>
<evidence type="ECO:0000256" key="9">
    <source>
        <dbReference type="ARBA" id="ARBA00023054"/>
    </source>
</evidence>
<dbReference type="GO" id="GO:0045505">
    <property type="term" value="F:dynein intermediate chain binding"/>
    <property type="evidence" value="ECO:0007669"/>
    <property type="project" value="InterPro"/>
</dbReference>
<dbReference type="Gene3D" id="1.10.8.710">
    <property type="match status" value="1"/>
</dbReference>
<keyword evidence="5" id="KW-0677">Repeat</keyword>
<evidence type="ECO:0000256" key="2">
    <source>
        <dbReference type="ARBA" id="ARBA00008887"/>
    </source>
</evidence>
<evidence type="ECO:0000259" key="27">
    <source>
        <dbReference type="Pfam" id="PF17857"/>
    </source>
</evidence>
<name>A0A077ZVL1_STYLE</name>
<keyword evidence="3" id="KW-0963">Cytoplasm</keyword>
<feature type="domain" description="Dynein heavy chain AAA module D4" evidence="24">
    <location>
        <begin position="2841"/>
        <end position="3099"/>
    </location>
</feature>
<dbReference type="GO" id="GO:0008017">
    <property type="term" value="F:microtubule binding"/>
    <property type="evidence" value="ECO:0007669"/>
    <property type="project" value="UniProtKB-ARBA"/>
</dbReference>
<dbReference type="Pfam" id="PF12774">
    <property type="entry name" value="AAA_6"/>
    <property type="match status" value="1"/>
</dbReference>
<keyword evidence="7" id="KW-0067">ATP-binding</keyword>
<dbReference type="GO" id="GO:0005524">
    <property type="term" value="F:ATP binding"/>
    <property type="evidence" value="ECO:0007669"/>
    <property type="project" value="UniProtKB-KW"/>
</dbReference>
<evidence type="ECO:0000259" key="24">
    <source>
        <dbReference type="Pfam" id="PF12780"/>
    </source>
</evidence>
<keyword evidence="11" id="KW-0505">Motor protein</keyword>
<evidence type="ECO:0000259" key="22">
    <source>
        <dbReference type="Pfam" id="PF12774"/>
    </source>
</evidence>
<reference evidence="30 31" key="1">
    <citation type="submission" date="2014-06" db="EMBL/GenBank/DDBJ databases">
        <authorList>
            <person name="Swart Estienne"/>
        </authorList>
    </citation>
    <scope>NUCLEOTIDE SEQUENCE [LARGE SCALE GENOMIC DNA]</scope>
    <source>
        <strain evidence="30 31">130c</strain>
    </source>
</reference>
<dbReference type="FunFam" id="1.10.8.1220:FF:000001">
    <property type="entry name" value="Dynein axonemal heavy chain 5"/>
    <property type="match status" value="1"/>
</dbReference>
<dbReference type="Proteomes" id="UP000039865">
    <property type="component" value="Unassembled WGS sequence"/>
</dbReference>
<dbReference type="Gene3D" id="1.10.8.1220">
    <property type="match status" value="1"/>
</dbReference>
<dbReference type="Pfam" id="PF17857">
    <property type="entry name" value="AAA_lid_1"/>
    <property type="match status" value="1"/>
</dbReference>
<feature type="domain" description="Dynein heavy chain C-terminal" evidence="29">
    <location>
        <begin position="4249"/>
        <end position="4552"/>
    </location>
</feature>
<dbReference type="Gene3D" id="3.20.180.20">
    <property type="entry name" value="Dynein heavy chain, N-terminal domain 2"/>
    <property type="match status" value="1"/>
</dbReference>
<feature type="coiled-coil region" evidence="17">
    <location>
        <begin position="2817"/>
        <end position="2844"/>
    </location>
</feature>
<evidence type="ECO:0000256" key="15">
    <source>
        <dbReference type="ARBA" id="ARBA00063032"/>
    </source>
</evidence>
<dbReference type="Gene3D" id="1.20.140.100">
    <property type="entry name" value="Dynein heavy chain, N-terminal domain 2"/>
    <property type="match status" value="1"/>
</dbReference>
<dbReference type="Pfam" id="PF18199">
    <property type="entry name" value="Dynein_C"/>
    <property type="match status" value="1"/>
</dbReference>
<keyword evidence="31" id="KW-1185">Reference proteome</keyword>
<dbReference type="FunFam" id="1.20.140.100:FF:000001">
    <property type="entry name" value="dynein heavy chain 17, axonemal"/>
    <property type="match status" value="1"/>
</dbReference>
<keyword evidence="6" id="KW-0547">Nucleotide-binding</keyword>
<dbReference type="Gene3D" id="1.10.472.130">
    <property type="match status" value="1"/>
</dbReference>
<dbReference type="Gene3D" id="1.20.920.30">
    <property type="match status" value="1"/>
</dbReference>
<evidence type="ECO:0000256" key="7">
    <source>
        <dbReference type="ARBA" id="ARBA00022840"/>
    </source>
</evidence>
<dbReference type="GO" id="GO:0036159">
    <property type="term" value="P:inner dynein arm assembly"/>
    <property type="evidence" value="ECO:0007669"/>
    <property type="project" value="UniProtKB-ARBA"/>
</dbReference>
<dbReference type="FunFam" id="1.10.287.2620:FF:000002">
    <property type="entry name" value="Dynein heavy chain 2, axonemal"/>
    <property type="match status" value="1"/>
</dbReference>
<dbReference type="FunFam" id="3.40.50.300:FF:000153">
    <property type="entry name" value="Dynein axonemal heavy chain 1"/>
    <property type="match status" value="1"/>
</dbReference>
<evidence type="ECO:0000259" key="25">
    <source>
        <dbReference type="Pfam" id="PF12781"/>
    </source>
</evidence>
<evidence type="ECO:0000256" key="13">
    <source>
        <dbReference type="ARBA" id="ARBA00023273"/>
    </source>
</evidence>
<dbReference type="Gene3D" id="1.10.287.2620">
    <property type="match status" value="1"/>
</dbReference>
<dbReference type="PANTHER" id="PTHR46532">
    <property type="entry name" value="MALE FERTILITY FACTOR KL5"/>
    <property type="match status" value="1"/>
</dbReference>
<dbReference type="FunFam" id="3.10.490.20:FF:000009">
    <property type="entry name" value="Dynein heavy chain 4"/>
    <property type="match status" value="1"/>
</dbReference>
<dbReference type="InterPro" id="IPR043160">
    <property type="entry name" value="Dynein_C_barrel"/>
</dbReference>
<dbReference type="InterPro" id="IPR041658">
    <property type="entry name" value="AAA_lid_11"/>
</dbReference>
<dbReference type="Pfam" id="PF08385">
    <property type="entry name" value="DHC_N1"/>
    <property type="match status" value="1"/>
</dbReference>
<protein>
    <recommendedName>
        <fullName evidence="16">Dynein-1, subspecies f</fullName>
    </recommendedName>
</protein>
<dbReference type="Gene3D" id="1.20.1270.280">
    <property type="match status" value="1"/>
</dbReference>
<evidence type="ECO:0000259" key="29">
    <source>
        <dbReference type="Pfam" id="PF18199"/>
    </source>
</evidence>
<evidence type="ECO:0000256" key="14">
    <source>
        <dbReference type="ARBA" id="ARBA00054075"/>
    </source>
</evidence>
<dbReference type="FunFam" id="3.20.180.20:FF:000001">
    <property type="entry name" value="Dynein axonemal heavy chain 5"/>
    <property type="match status" value="1"/>
</dbReference>
<feature type="domain" description="Dynein heavy chain coiled coil stalk" evidence="23">
    <location>
        <begin position="3113"/>
        <end position="3451"/>
    </location>
</feature>
<evidence type="ECO:0000256" key="3">
    <source>
        <dbReference type="ARBA" id="ARBA00022490"/>
    </source>
</evidence>
<evidence type="ECO:0000256" key="8">
    <source>
        <dbReference type="ARBA" id="ARBA00023017"/>
    </source>
</evidence>
<dbReference type="OMA" id="ICEHMAY"/>
<evidence type="ECO:0000256" key="18">
    <source>
        <dbReference type="SAM" id="MobiDB-lite"/>
    </source>
</evidence>
<keyword evidence="9 17" id="KW-0175">Coiled coil</keyword>
<dbReference type="InterPro" id="IPR041228">
    <property type="entry name" value="Dynein_C"/>
</dbReference>
<evidence type="ECO:0000259" key="21">
    <source>
        <dbReference type="Pfam" id="PF08393"/>
    </source>
</evidence>
<dbReference type="Pfam" id="PF12781">
    <property type="entry name" value="AAA_9"/>
    <property type="match status" value="1"/>
</dbReference>
<dbReference type="InterPro" id="IPR041589">
    <property type="entry name" value="DNAH3_AAA_lid_1"/>
</dbReference>
<dbReference type="InParanoid" id="A0A077ZVL1"/>
<dbReference type="InterPro" id="IPR043157">
    <property type="entry name" value="Dynein_AAA1S"/>
</dbReference>
<dbReference type="FunFam" id="3.40.50.300:FF:000049">
    <property type="entry name" value="Dynein, axonemal, heavy chain 5"/>
    <property type="match status" value="1"/>
</dbReference>
<keyword evidence="4" id="KW-0493">Microtubule</keyword>
<evidence type="ECO:0000256" key="16">
    <source>
        <dbReference type="ARBA" id="ARBA00077719"/>
    </source>
</evidence>
<feature type="coiled-coil region" evidence="17">
    <location>
        <begin position="3352"/>
        <end position="3393"/>
    </location>
</feature>
<evidence type="ECO:0000313" key="30">
    <source>
        <dbReference type="EMBL" id="CDW72471.1"/>
    </source>
</evidence>
<dbReference type="InterPro" id="IPR042219">
    <property type="entry name" value="AAA_lid_11_sf"/>
</dbReference>
<dbReference type="Gene3D" id="1.20.58.1120">
    <property type="match status" value="1"/>
</dbReference>
<feature type="region of interest" description="Disordered" evidence="18">
    <location>
        <begin position="1014"/>
        <end position="1034"/>
    </location>
</feature>
<dbReference type="InterPro" id="IPR042228">
    <property type="entry name" value="Dynein_linker_3"/>
</dbReference>
<feature type="domain" description="Dynein heavy chain linker" evidence="21">
    <location>
        <begin position="1301"/>
        <end position="1709"/>
    </location>
</feature>
<dbReference type="InterPro" id="IPR027417">
    <property type="entry name" value="P-loop_NTPase"/>
</dbReference>
<dbReference type="GO" id="GO:0051959">
    <property type="term" value="F:dynein light intermediate chain binding"/>
    <property type="evidence" value="ECO:0007669"/>
    <property type="project" value="InterPro"/>
</dbReference>
<dbReference type="FunFam" id="1.20.920.30:FF:000002">
    <property type="entry name" value="Dynein axonemal heavy chain 3"/>
    <property type="match status" value="1"/>
</dbReference>
<dbReference type="Gene3D" id="1.10.8.720">
    <property type="entry name" value="Region D6 of dynein motor"/>
    <property type="match status" value="1"/>
</dbReference>
<evidence type="ECO:0000256" key="12">
    <source>
        <dbReference type="ARBA" id="ARBA00023212"/>
    </source>
</evidence>
<dbReference type="InterPro" id="IPR013602">
    <property type="entry name" value="Dynein_heavy_linker"/>
</dbReference>
<dbReference type="Pfam" id="PF12780">
    <property type="entry name" value="AAA_8"/>
    <property type="match status" value="1"/>
</dbReference>
<dbReference type="FunFam" id="3.40.50.300:FF:000063">
    <property type="entry name" value="dynein heavy chain 6, axonemal"/>
    <property type="match status" value="1"/>
</dbReference>
<dbReference type="GO" id="GO:0036156">
    <property type="term" value="C:inner dynein arm"/>
    <property type="evidence" value="ECO:0007669"/>
    <property type="project" value="UniProtKB-ARBA"/>
</dbReference>